<protein>
    <submittedName>
        <fullName evidence="2">Uncharacterized protein</fullName>
    </submittedName>
</protein>
<dbReference type="Proteomes" id="UP001066276">
    <property type="component" value="Chromosome 2_2"/>
</dbReference>
<gene>
    <name evidence="2" type="ORF">NDU88_002488</name>
</gene>
<evidence type="ECO:0000313" key="2">
    <source>
        <dbReference type="EMBL" id="KAJ1193183.1"/>
    </source>
</evidence>
<name>A0AAV7UWB5_PLEWA</name>
<dbReference type="AlphaFoldDB" id="A0AAV7UWB5"/>
<evidence type="ECO:0000256" key="1">
    <source>
        <dbReference type="SAM" id="MobiDB-lite"/>
    </source>
</evidence>
<keyword evidence="3" id="KW-1185">Reference proteome</keyword>
<proteinExistence type="predicted"/>
<sequence>MEACSEQGRGGGCAGAPSVLRLQDTGVKTGFELLERPVRERELGALALHTQTRPRARPAPHPRTERAADHKPQASGTGCSGFLTLAGSRAAASVLNTAEQSHGPRPGAPQARHKAEQAEHHRRVQGTALEISKK</sequence>
<comment type="caution">
    <text evidence="2">The sequence shown here is derived from an EMBL/GenBank/DDBJ whole genome shotgun (WGS) entry which is preliminary data.</text>
</comment>
<reference evidence="2" key="1">
    <citation type="journal article" date="2022" name="bioRxiv">
        <title>Sequencing and chromosome-scale assembly of the giantPleurodeles waltlgenome.</title>
        <authorList>
            <person name="Brown T."/>
            <person name="Elewa A."/>
            <person name="Iarovenko S."/>
            <person name="Subramanian E."/>
            <person name="Araus A.J."/>
            <person name="Petzold A."/>
            <person name="Susuki M."/>
            <person name="Suzuki K.-i.T."/>
            <person name="Hayashi T."/>
            <person name="Toyoda A."/>
            <person name="Oliveira C."/>
            <person name="Osipova E."/>
            <person name="Leigh N.D."/>
            <person name="Simon A."/>
            <person name="Yun M.H."/>
        </authorList>
    </citation>
    <scope>NUCLEOTIDE SEQUENCE</scope>
    <source>
        <strain evidence="2">20211129_DDA</strain>
        <tissue evidence="2">Liver</tissue>
    </source>
</reference>
<evidence type="ECO:0000313" key="3">
    <source>
        <dbReference type="Proteomes" id="UP001066276"/>
    </source>
</evidence>
<organism evidence="2 3">
    <name type="scientific">Pleurodeles waltl</name>
    <name type="common">Iberian ribbed newt</name>
    <dbReference type="NCBI Taxonomy" id="8319"/>
    <lineage>
        <taxon>Eukaryota</taxon>
        <taxon>Metazoa</taxon>
        <taxon>Chordata</taxon>
        <taxon>Craniata</taxon>
        <taxon>Vertebrata</taxon>
        <taxon>Euteleostomi</taxon>
        <taxon>Amphibia</taxon>
        <taxon>Batrachia</taxon>
        <taxon>Caudata</taxon>
        <taxon>Salamandroidea</taxon>
        <taxon>Salamandridae</taxon>
        <taxon>Pleurodelinae</taxon>
        <taxon>Pleurodeles</taxon>
    </lineage>
</organism>
<feature type="compositionally biased region" description="Basic and acidic residues" evidence="1">
    <location>
        <begin position="62"/>
        <end position="72"/>
    </location>
</feature>
<accession>A0AAV7UWB5</accession>
<feature type="region of interest" description="Disordered" evidence="1">
    <location>
        <begin position="42"/>
        <end position="134"/>
    </location>
</feature>
<dbReference type="EMBL" id="JANPWB010000004">
    <property type="protein sequence ID" value="KAJ1193183.1"/>
    <property type="molecule type" value="Genomic_DNA"/>
</dbReference>